<dbReference type="KEGG" id="dat:HRM2_17200"/>
<gene>
    <name evidence="1" type="ordered locus">HRM2_17200</name>
</gene>
<reference evidence="1 2" key="1">
    <citation type="journal article" date="2009" name="Environ. Microbiol.">
        <title>Genome sequence of Desulfobacterium autotrophicum HRM2, a marine sulfate reducer oxidizing organic carbon completely to carbon dioxide.</title>
        <authorList>
            <person name="Strittmatter A.W."/>
            <person name="Liesegang H."/>
            <person name="Rabus R."/>
            <person name="Decker I."/>
            <person name="Amann J."/>
            <person name="Andres S."/>
            <person name="Henne A."/>
            <person name="Fricke W.F."/>
            <person name="Martinez-Arias R."/>
            <person name="Bartels D."/>
            <person name="Goesmann A."/>
            <person name="Krause L."/>
            <person name="Puehler A."/>
            <person name="Klenk H.P."/>
            <person name="Richter M."/>
            <person name="Schuler M."/>
            <person name="Gloeckner F.O."/>
            <person name="Meyerdierks A."/>
            <person name="Gottschalk G."/>
            <person name="Amann R."/>
        </authorList>
    </citation>
    <scope>NUCLEOTIDE SEQUENCE [LARGE SCALE GENOMIC DNA]</scope>
    <source>
        <strain evidence="2">ATCC 43914 / DSM 3382 / HRM2</strain>
    </source>
</reference>
<dbReference type="RefSeq" id="WP_015903613.1">
    <property type="nucleotide sequence ID" value="NC_012108.1"/>
</dbReference>
<dbReference type="InterPro" id="IPR038128">
    <property type="entry name" value="Gamma_PGA_hydro_sf"/>
</dbReference>
<sequence>MPDKYSNYDELSQNERQDVDYTIFHRGTDSQLAVMAIHGGGIEPGTLDIADAIAGCDHTFYCFKALKKSWSNLLHITSNGFDEPLGIQVAQKALTVISIHGARFKTETIHIGGRNQYLGQKIMHALIDAGFNAKISKVPGLKGISPGNICNRCKSREGIQLEISRGLREKMFDDLKFRNLRKRTVCFYKFVNTMKEVLSTFTQA</sequence>
<dbReference type="OrthoDB" id="7721587at2"/>
<proteinExistence type="predicted"/>
<organism evidence="1 2">
    <name type="scientific">Desulforapulum autotrophicum (strain ATCC 43914 / DSM 3382 / VKM B-1955 / HRM2)</name>
    <name type="common">Desulfobacterium autotrophicum</name>
    <dbReference type="NCBI Taxonomy" id="177437"/>
    <lineage>
        <taxon>Bacteria</taxon>
        <taxon>Pseudomonadati</taxon>
        <taxon>Thermodesulfobacteriota</taxon>
        <taxon>Desulfobacteria</taxon>
        <taxon>Desulfobacterales</taxon>
        <taxon>Desulfobacteraceae</taxon>
        <taxon>Desulforapulum</taxon>
    </lineage>
</organism>
<evidence type="ECO:0000313" key="2">
    <source>
        <dbReference type="Proteomes" id="UP000000442"/>
    </source>
</evidence>
<dbReference type="STRING" id="177437.HRM2_17200"/>
<keyword evidence="2" id="KW-1185">Reference proteome</keyword>
<dbReference type="EMBL" id="CP001087">
    <property type="protein sequence ID" value="ACN14826.1"/>
    <property type="molecule type" value="Genomic_DNA"/>
</dbReference>
<protein>
    <submittedName>
        <fullName evidence="1">Phage-related replication protein</fullName>
    </submittedName>
</protein>
<name>C0QB27_DESAH</name>
<dbReference type="Gene3D" id="3.40.630.100">
    <property type="entry name" value="Poly-gamma-glutamate hydrolase, zinc-binding motif"/>
    <property type="match status" value="1"/>
</dbReference>
<dbReference type="InterPro" id="IPR008585">
    <property type="entry name" value="Gamma_PGA_hydro"/>
</dbReference>
<dbReference type="Proteomes" id="UP000000442">
    <property type="component" value="Chromosome"/>
</dbReference>
<accession>C0QB27</accession>
<dbReference type="AlphaFoldDB" id="C0QB27"/>
<dbReference type="HOGENOM" id="CLU_082126_1_0_7"/>
<dbReference type="eggNOG" id="COG4195">
    <property type="taxonomic scope" value="Bacteria"/>
</dbReference>
<dbReference type="Pfam" id="PF05908">
    <property type="entry name" value="Gamma_PGA_hydro"/>
    <property type="match status" value="1"/>
</dbReference>
<evidence type="ECO:0000313" key="1">
    <source>
        <dbReference type="EMBL" id="ACN14826.1"/>
    </source>
</evidence>